<gene>
    <name evidence="1" type="ORF">B4167_0709</name>
</gene>
<name>A0ABD4A1C3_9BACI</name>
<evidence type="ECO:0000313" key="1">
    <source>
        <dbReference type="EMBL" id="KIO70019.1"/>
    </source>
</evidence>
<evidence type="ECO:0008006" key="3">
    <source>
        <dbReference type="Google" id="ProtNLM"/>
    </source>
</evidence>
<sequence length="55" mass="6387">MVNVINFVNKQKNQERKNIWIIGGGELLHSFLQEKLVDGLIIIVTITLFFKKEIC</sequence>
<dbReference type="InterPro" id="IPR024072">
    <property type="entry name" value="DHFR-like_dom_sf"/>
</dbReference>
<dbReference type="Proteomes" id="UP000032076">
    <property type="component" value="Unassembled WGS sequence"/>
</dbReference>
<accession>A0ABD4A1C3</accession>
<organism evidence="1 2">
    <name type="scientific">Caldibacillus thermoamylovorans</name>
    <dbReference type="NCBI Taxonomy" id="35841"/>
    <lineage>
        <taxon>Bacteria</taxon>
        <taxon>Bacillati</taxon>
        <taxon>Bacillota</taxon>
        <taxon>Bacilli</taxon>
        <taxon>Bacillales</taxon>
        <taxon>Bacillaceae</taxon>
        <taxon>Caldibacillus</taxon>
    </lineage>
</organism>
<proteinExistence type="predicted"/>
<dbReference type="AlphaFoldDB" id="A0ABD4A1C3"/>
<reference evidence="1 2" key="1">
    <citation type="submission" date="2015-01" db="EMBL/GenBank/DDBJ databases">
        <title>Draft Genome Sequences of Four Bacillus thermoamylovorans Strains, Isolated From Food Products.</title>
        <authorList>
            <person name="Krawcyk A.O."/>
            <person name="Berendsen E.M."/>
            <person name="Eijlander R.T."/>
            <person name="de Jong A."/>
            <person name="Wells-Bennik M."/>
            <person name="Kuipers O.P."/>
        </authorList>
    </citation>
    <scope>NUCLEOTIDE SEQUENCE [LARGE SCALE GENOMIC DNA]</scope>
    <source>
        <strain evidence="1 2">B4167</strain>
    </source>
</reference>
<dbReference type="Gene3D" id="3.40.430.10">
    <property type="entry name" value="Dihydrofolate Reductase, subunit A"/>
    <property type="match status" value="1"/>
</dbReference>
<protein>
    <recommendedName>
        <fullName evidence="3">Dihydrofolate reductase</fullName>
    </recommendedName>
</protein>
<dbReference type="SUPFAM" id="SSF53597">
    <property type="entry name" value="Dihydrofolate reductase-like"/>
    <property type="match status" value="1"/>
</dbReference>
<comment type="caution">
    <text evidence="1">The sequence shown here is derived from an EMBL/GenBank/DDBJ whole genome shotgun (WGS) entry which is preliminary data.</text>
</comment>
<dbReference type="EMBL" id="JXLU01000147">
    <property type="protein sequence ID" value="KIO70019.1"/>
    <property type="molecule type" value="Genomic_DNA"/>
</dbReference>
<evidence type="ECO:0000313" key="2">
    <source>
        <dbReference type="Proteomes" id="UP000032076"/>
    </source>
</evidence>